<dbReference type="InterPro" id="IPR010119">
    <property type="entry name" value="Gluconeogen_factor"/>
</dbReference>
<sequence length="326" mass="36990">MNKELKVCTIGGGTAMPIINKGLIKAGFLNIKSIVTTFDSGGDTGRIRTDERGKVLAFSDYWRSLMSLWPDGNQKQIWEDMLRYRDGRGRNFGNTFFQFLSEKEGNLGEVDELFESLTGARLAGEVIPVSLKPANLFFTTISGKEYKGENFVDDLRMSKDVIDKMWLEPLVEANPKAKEILKNADLIIVAPGTTYGSVLPNFLPKGIIESFNKSKAKKIMFVNIFAMANEIKKATVLSYWEIFKKYLKTDKPFDMLVMADLEKLDKKMLKKILFYYGLENSSLVKMDKINGVKLLKVDLAKIEEANMRLRHSEEKLGEFFSKLEIG</sequence>
<dbReference type="InterPro" id="IPR002882">
    <property type="entry name" value="CofD"/>
</dbReference>
<accession>A0A645ASK4</accession>
<comment type="caution">
    <text evidence="2">The sequence shown here is derived from an EMBL/GenBank/DDBJ whole genome shotgun (WGS) entry which is preliminary data.</text>
</comment>
<dbReference type="PANTHER" id="PTHR30135">
    <property type="entry name" value="UNCHARACTERIZED PROTEIN YVCK-RELATED"/>
    <property type="match status" value="1"/>
</dbReference>
<dbReference type="InterPro" id="IPR038136">
    <property type="entry name" value="CofD-like_dom_sf"/>
</dbReference>
<keyword evidence="1" id="KW-0963">Cytoplasm</keyword>
<dbReference type="AlphaFoldDB" id="A0A645ASK4"/>
<reference evidence="2" key="1">
    <citation type="submission" date="2019-08" db="EMBL/GenBank/DDBJ databases">
        <authorList>
            <person name="Kucharzyk K."/>
            <person name="Murdoch R.W."/>
            <person name="Higgins S."/>
            <person name="Loffler F."/>
        </authorList>
    </citation>
    <scope>NUCLEOTIDE SEQUENCE</scope>
</reference>
<protein>
    <submittedName>
        <fullName evidence="2">Putative gluconeogenesis factor</fullName>
    </submittedName>
</protein>
<dbReference type="EMBL" id="VSSQ01015575">
    <property type="protein sequence ID" value="MPM56090.1"/>
    <property type="molecule type" value="Genomic_DNA"/>
</dbReference>
<dbReference type="Pfam" id="PF01933">
    <property type="entry name" value="CofD"/>
    <property type="match status" value="1"/>
</dbReference>
<proteinExistence type="predicted"/>
<name>A0A645ASK4_9ZZZZ</name>
<evidence type="ECO:0000313" key="2">
    <source>
        <dbReference type="EMBL" id="MPM56090.1"/>
    </source>
</evidence>
<dbReference type="GO" id="GO:0043743">
    <property type="term" value="F:LPPG:FO 2-phospho-L-lactate transferase activity"/>
    <property type="evidence" value="ECO:0007669"/>
    <property type="project" value="InterPro"/>
</dbReference>
<dbReference type="SUPFAM" id="SSF142338">
    <property type="entry name" value="CofD-like"/>
    <property type="match status" value="1"/>
</dbReference>
<evidence type="ECO:0000256" key="1">
    <source>
        <dbReference type="ARBA" id="ARBA00022490"/>
    </source>
</evidence>
<gene>
    <name evidence="2" type="ORF">SDC9_102889</name>
</gene>
<dbReference type="PANTHER" id="PTHR30135:SF3">
    <property type="entry name" value="GLUCONEOGENESIS FACTOR-RELATED"/>
    <property type="match status" value="1"/>
</dbReference>
<dbReference type="Gene3D" id="3.40.50.10680">
    <property type="entry name" value="CofD-like domains"/>
    <property type="match status" value="1"/>
</dbReference>
<organism evidence="2">
    <name type="scientific">bioreactor metagenome</name>
    <dbReference type="NCBI Taxonomy" id="1076179"/>
    <lineage>
        <taxon>unclassified sequences</taxon>
        <taxon>metagenomes</taxon>
        <taxon>ecological metagenomes</taxon>
    </lineage>
</organism>